<organism evidence="1 2">
    <name type="scientific">Paenibacillus silagei</name>
    <dbReference type="NCBI Taxonomy" id="1670801"/>
    <lineage>
        <taxon>Bacteria</taxon>
        <taxon>Bacillati</taxon>
        <taxon>Bacillota</taxon>
        <taxon>Bacilli</taxon>
        <taxon>Bacillales</taxon>
        <taxon>Paenibacillaceae</taxon>
        <taxon>Paenibacillus</taxon>
    </lineage>
</organism>
<reference evidence="1 2" key="1">
    <citation type="submission" date="2021-03" db="EMBL/GenBank/DDBJ databases">
        <title>Genomic Encyclopedia of Type Strains, Phase IV (KMG-IV): sequencing the most valuable type-strain genomes for metagenomic binning, comparative biology and taxonomic classification.</title>
        <authorList>
            <person name="Goeker M."/>
        </authorList>
    </citation>
    <scope>NUCLEOTIDE SEQUENCE [LARGE SCALE GENOMIC DNA]</scope>
    <source>
        <strain evidence="1 2">DSM 101953</strain>
    </source>
</reference>
<feature type="non-terminal residue" evidence="1">
    <location>
        <position position="1"/>
    </location>
</feature>
<dbReference type="RefSeq" id="WP_209879469.1">
    <property type="nucleotide sequence ID" value="NZ_JAGGLV010000037.1"/>
</dbReference>
<keyword evidence="2" id="KW-1185">Reference proteome</keyword>
<gene>
    <name evidence="1" type="ORF">J2Z70_006372</name>
</gene>
<proteinExistence type="predicted"/>
<name>A0ABS4P3L4_9BACL</name>
<dbReference type="EMBL" id="JAGGLV010000037">
    <property type="protein sequence ID" value="MBP2116157.1"/>
    <property type="molecule type" value="Genomic_DNA"/>
</dbReference>
<accession>A0ABS4P3L4</accession>
<evidence type="ECO:0000313" key="1">
    <source>
        <dbReference type="EMBL" id="MBP2116157.1"/>
    </source>
</evidence>
<dbReference type="Proteomes" id="UP000773462">
    <property type="component" value="Unassembled WGS sequence"/>
</dbReference>
<evidence type="ECO:0000313" key="2">
    <source>
        <dbReference type="Proteomes" id="UP000773462"/>
    </source>
</evidence>
<comment type="caution">
    <text evidence="1">The sequence shown here is derived from an EMBL/GenBank/DDBJ whole genome shotgun (WGS) entry which is preliminary data.</text>
</comment>
<protein>
    <submittedName>
        <fullName evidence="1">Uncharacterized protein</fullName>
    </submittedName>
</protein>
<sequence>RASATHIMVGFSITFAPRARATPNVVGFSITFGLLTTHTSQLLYSRFTAKSPRLHRKFR</sequence>